<evidence type="ECO:0000313" key="3">
    <source>
        <dbReference type="Proteomes" id="UP000308652"/>
    </source>
</evidence>
<sequence>MPRVASSDEVFKKAEQVVERPSVTKQNINDEYMRHPPNNLQRPIGSRSETVPGMGEGRREEERVEGGMLGEEASGRQKMTQGLAELAQEDSVHR</sequence>
<reference evidence="2 3" key="1">
    <citation type="journal article" date="2019" name="Nat. Ecol. Evol.">
        <title>Megaphylogeny resolves global patterns of mushroom evolution.</title>
        <authorList>
            <person name="Varga T."/>
            <person name="Krizsan K."/>
            <person name="Foldi C."/>
            <person name="Dima B."/>
            <person name="Sanchez-Garcia M."/>
            <person name="Sanchez-Ramirez S."/>
            <person name="Szollosi G.J."/>
            <person name="Szarkandi J.G."/>
            <person name="Papp V."/>
            <person name="Albert L."/>
            <person name="Andreopoulos W."/>
            <person name="Angelini C."/>
            <person name="Antonin V."/>
            <person name="Barry K.W."/>
            <person name="Bougher N.L."/>
            <person name="Buchanan P."/>
            <person name="Buyck B."/>
            <person name="Bense V."/>
            <person name="Catcheside P."/>
            <person name="Chovatia M."/>
            <person name="Cooper J."/>
            <person name="Damon W."/>
            <person name="Desjardin D."/>
            <person name="Finy P."/>
            <person name="Geml J."/>
            <person name="Haridas S."/>
            <person name="Hughes K."/>
            <person name="Justo A."/>
            <person name="Karasinski D."/>
            <person name="Kautmanova I."/>
            <person name="Kiss B."/>
            <person name="Kocsube S."/>
            <person name="Kotiranta H."/>
            <person name="LaButti K.M."/>
            <person name="Lechner B.E."/>
            <person name="Liimatainen K."/>
            <person name="Lipzen A."/>
            <person name="Lukacs Z."/>
            <person name="Mihaltcheva S."/>
            <person name="Morgado L.N."/>
            <person name="Niskanen T."/>
            <person name="Noordeloos M.E."/>
            <person name="Ohm R.A."/>
            <person name="Ortiz-Santana B."/>
            <person name="Ovrebo C."/>
            <person name="Racz N."/>
            <person name="Riley R."/>
            <person name="Savchenko A."/>
            <person name="Shiryaev A."/>
            <person name="Soop K."/>
            <person name="Spirin V."/>
            <person name="Szebenyi C."/>
            <person name="Tomsovsky M."/>
            <person name="Tulloss R.E."/>
            <person name="Uehling J."/>
            <person name="Grigoriev I.V."/>
            <person name="Vagvolgyi C."/>
            <person name="Papp T."/>
            <person name="Martin F.M."/>
            <person name="Miettinen O."/>
            <person name="Hibbett D.S."/>
            <person name="Nagy L.G."/>
        </authorList>
    </citation>
    <scope>NUCLEOTIDE SEQUENCE [LARGE SCALE GENOMIC DNA]</scope>
    <source>
        <strain evidence="2 3">CBS 166.37</strain>
    </source>
</reference>
<protein>
    <submittedName>
        <fullName evidence="2">Uncharacterized protein</fullName>
    </submittedName>
</protein>
<dbReference type="Proteomes" id="UP000308652">
    <property type="component" value="Unassembled WGS sequence"/>
</dbReference>
<dbReference type="OrthoDB" id="3224585at2759"/>
<dbReference type="AlphaFoldDB" id="A0A5C3LWL7"/>
<gene>
    <name evidence="2" type="ORF">BDQ12DRAFT_144568</name>
</gene>
<organism evidence="2 3">
    <name type="scientific">Crucibulum laeve</name>
    <dbReference type="NCBI Taxonomy" id="68775"/>
    <lineage>
        <taxon>Eukaryota</taxon>
        <taxon>Fungi</taxon>
        <taxon>Dikarya</taxon>
        <taxon>Basidiomycota</taxon>
        <taxon>Agaricomycotina</taxon>
        <taxon>Agaricomycetes</taxon>
        <taxon>Agaricomycetidae</taxon>
        <taxon>Agaricales</taxon>
        <taxon>Agaricineae</taxon>
        <taxon>Nidulariaceae</taxon>
        <taxon>Crucibulum</taxon>
    </lineage>
</organism>
<feature type="region of interest" description="Disordered" evidence="1">
    <location>
        <begin position="23"/>
        <end position="94"/>
    </location>
</feature>
<evidence type="ECO:0000256" key="1">
    <source>
        <dbReference type="SAM" id="MobiDB-lite"/>
    </source>
</evidence>
<name>A0A5C3LWL7_9AGAR</name>
<feature type="compositionally biased region" description="Basic and acidic residues" evidence="1">
    <location>
        <begin position="56"/>
        <end position="65"/>
    </location>
</feature>
<dbReference type="EMBL" id="ML213607">
    <property type="protein sequence ID" value="TFK37544.1"/>
    <property type="molecule type" value="Genomic_DNA"/>
</dbReference>
<evidence type="ECO:0000313" key="2">
    <source>
        <dbReference type="EMBL" id="TFK37544.1"/>
    </source>
</evidence>
<proteinExistence type="predicted"/>
<keyword evidence="3" id="KW-1185">Reference proteome</keyword>
<accession>A0A5C3LWL7</accession>